<dbReference type="InterPro" id="IPR001057">
    <property type="entry name" value="Glu/AcGlu_kinase"/>
</dbReference>
<dbReference type="Proteomes" id="UP001595897">
    <property type="component" value="Unassembled WGS sequence"/>
</dbReference>
<feature type="domain" description="Aspartate/glutamate/uridylate kinase" evidence="10">
    <location>
        <begin position="7"/>
        <end position="240"/>
    </location>
</feature>
<comment type="pathway">
    <text evidence="1 9">Amino-acid biosynthesis; L-arginine biosynthesis; N(2)-acetyl-L-ornithine from L-glutamate: step 2/4.</text>
</comment>
<keyword evidence="2 9" id="KW-0055">Arginine biosynthesis</keyword>
<dbReference type="NCBIfam" id="TIGR00761">
    <property type="entry name" value="argB"/>
    <property type="match status" value="1"/>
</dbReference>
<keyword evidence="7 9" id="KW-0067">ATP-binding</keyword>
<evidence type="ECO:0000256" key="1">
    <source>
        <dbReference type="ARBA" id="ARBA00004828"/>
    </source>
</evidence>
<dbReference type="EMBL" id="JBHSGU010000005">
    <property type="protein sequence ID" value="MFC4700933.1"/>
    <property type="molecule type" value="Genomic_DNA"/>
</dbReference>
<dbReference type="PRINTS" id="PR00474">
    <property type="entry name" value="GLU5KINASE"/>
</dbReference>
<sequence>MKNKQPTLVIKVGGRFFDELLEQSEHKHPLLHAIKQLQTSGARVVLVHGGGDQVQAQLKALNLQSDKINGLRVTPLHHMPVVAGVLSGYLNKTLVAQAGGLGLSGVGLSLADGDMTRCTPISEALGAVGEPHPNSAVLLNALLAQGMLPIVASIGADDSGQLYNVNADHGAICVAQLLDAQLYLLSDVSGVLDASRQKLPHLSAQTAQQLIVDGVITDGMMVKVRAAQEAADALQQAVTIGSWNDVAALSTGNNSFGTQILPATTT</sequence>
<evidence type="ECO:0000313" key="11">
    <source>
        <dbReference type="EMBL" id="MFC4700933.1"/>
    </source>
</evidence>
<comment type="subcellular location">
    <subcellularLocation>
        <location evidence="9">Cytoplasm</location>
    </subcellularLocation>
</comment>
<keyword evidence="6 9" id="KW-0418">Kinase</keyword>
<evidence type="ECO:0000259" key="10">
    <source>
        <dbReference type="Pfam" id="PF00696"/>
    </source>
</evidence>
<evidence type="ECO:0000256" key="8">
    <source>
        <dbReference type="ARBA" id="ARBA00048141"/>
    </source>
</evidence>
<dbReference type="GO" id="GO:0003991">
    <property type="term" value="F:acetylglutamate kinase activity"/>
    <property type="evidence" value="ECO:0007669"/>
    <property type="project" value="UniProtKB-EC"/>
</dbReference>
<dbReference type="InterPro" id="IPR004662">
    <property type="entry name" value="AcgluKinase_fam"/>
</dbReference>
<feature type="binding site" evidence="9">
    <location>
        <position position="164"/>
    </location>
    <ligand>
        <name>substrate</name>
    </ligand>
</feature>
<feature type="site" description="Transition state stabilizer" evidence="9">
    <location>
        <position position="223"/>
    </location>
</feature>
<comment type="catalytic activity">
    <reaction evidence="8 9">
        <text>N-acetyl-L-glutamate + ATP = N-acetyl-L-glutamyl 5-phosphate + ADP</text>
        <dbReference type="Rhea" id="RHEA:14629"/>
        <dbReference type="ChEBI" id="CHEBI:30616"/>
        <dbReference type="ChEBI" id="CHEBI:44337"/>
        <dbReference type="ChEBI" id="CHEBI:57936"/>
        <dbReference type="ChEBI" id="CHEBI:456216"/>
        <dbReference type="EC" id="2.7.2.8"/>
    </reaction>
</comment>
<dbReference type="PANTHER" id="PTHR23342:SF0">
    <property type="entry name" value="N-ACETYLGLUTAMATE SYNTHASE, MITOCHONDRIAL"/>
    <property type="match status" value="1"/>
</dbReference>
<gene>
    <name evidence="9 11" type="primary">argB</name>
    <name evidence="11" type="ORF">ACFO4O_12240</name>
</gene>
<evidence type="ECO:0000256" key="5">
    <source>
        <dbReference type="ARBA" id="ARBA00022741"/>
    </source>
</evidence>
<evidence type="ECO:0000256" key="3">
    <source>
        <dbReference type="ARBA" id="ARBA00022605"/>
    </source>
</evidence>
<name>A0ABV9LY67_9ALTE</name>
<keyword evidence="4 9" id="KW-0808">Transferase</keyword>
<comment type="similarity">
    <text evidence="9">Belongs to the acetylglutamate kinase family. ArgB subfamily.</text>
</comment>
<keyword evidence="12" id="KW-1185">Reference proteome</keyword>
<dbReference type="Pfam" id="PF00696">
    <property type="entry name" value="AA_kinase"/>
    <property type="match status" value="1"/>
</dbReference>
<proteinExistence type="inferred from homology"/>
<evidence type="ECO:0000313" key="12">
    <source>
        <dbReference type="Proteomes" id="UP001595897"/>
    </source>
</evidence>
<dbReference type="InterPro" id="IPR001048">
    <property type="entry name" value="Asp/Glu/Uridylate_kinase"/>
</dbReference>
<protein>
    <recommendedName>
        <fullName evidence="9">Acetylglutamate kinase</fullName>
        <ecNumber evidence="9">2.7.2.8</ecNumber>
    </recommendedName>
    <alternativeName>
        <fullName evidence="9">N-acetyl-L-glutamate 5-phosphotransferase</fullName>
    </alternativeName>
    <alternativeName>
        <fullName evidence="9">NAG kinase</fullName>
        <shortName evidence="9">NAGK</shortName>
    </alternativeName>
</protein>
<evidence type="ECO:0000256" key="4">
    <source>
        <dbReference type="ARBA" id="ARBA00022679"/>
    </source>
</evidence>
<feature type="binding site" evidence="9">
    <location>
        <begin position="50"/>
        <end position="51"/>
    </location>
    <ligand>
        <name>substrate</name>
    </ligand>
</feature>
<dbReference type="SUPFAM" id="SSF53633">
    <property type="entry name" value="Carbamate kinase-like"/>
    <property type="match status" value="1"/>
</dbReference>
<dbReference type="RefSeq" id="WP_382408923.1">
    <property type="nucleotide sequence ID" value="NZ_JBHSGU010000005.1"/>
</dbReference>
<keyword evidence="9" id="KW-0963">Cytoplasm</keyword>
<feature type="site" description="Transition state stabilizer" evidence="9">
    <location>
        <position position="11"/>
    </location>
</feature>
<dbReference type="InterPro" id="IPR037528">
    <property type="entry name" value="ArgB"/>
</dbReference>
<feature type="binding site" evidence="9">
    <location>
        <position position="72"/>
    </location>
    <ligand>
        <name>substrate</name>
    </ligand>
</feature>
<evidence type="ECO:0000256" key="7">
    <source>
        <dbReference type="ARBA" id="ARBA00022840"/>
    </source>
</evidence>
<dbReference type="Gene3D" id="3.40.1160.10">
    <property type="entry name" value="Acetylglutamate kinase-like"/>
    <property type="match status" value="1"/>
</dbReference>
<dbReference type="PANTHER" id="PTHR23342">
    <property type="entry name" value="N-ACETYLGLUTAMATE SYNTHASE"/>
    <property type="match status" value="1"/>
</dbReference>
<organism evidence="11 12">
    <name type="scientific">Glaciecola siphonariae</name>
    <dbReference type="NCBI Taxonomy" id="521012"/>
    <lineage>
        <taxon>Bacteria</taxon>
        <taxon>Pseudomonadati</taxon>
        <taxon>Pseudomonadota</taxon>
        <taxon>Gammaproteobacteria</taxon>
        <taxon>Alteromonadales</taxon>
        <taxon>Alteromonadaceae</taxon>
        <taxon>Glaciecola</taxon>
    </lineage>
</organism>
<reference evidence="12" key="1">
    <citation type="journal article" date="2019" name="Int. J. Syst. Evol. Microbiol.">
        <title>The Global Catalogue of Microorganisms (GCM) 10K type strain sequencing project: providing services to taxonomists for standard genome sequencing and annotation.</title>
        <authorList>
            <consortium name="The Broad Institute Genomics Platform"/>
            <consortium name="The Broad Institute Genome Sequencing Center for Infectious Disease"/>
            <person name="Wu L."/>
            <person name="Ma J."/>
        </authorList>
    </citation>
    <scope>NUCLEOTIDE SEQUENCE [LARGE SCALE GENOMIC DNA]</scope>
    <source>
        <strain evidence="12">KACC 12507</strain>
    </source>
</reference>
<dbReference type="EC" id="2.7.2.8" evidence="9"/>
<accession>A0ABV9LY67</accession>
<dbReference type="PIRSF" id="PIRSF000728">
    <property type="entry name" value="NAGK"/>
    <property type="match status" value="1"/>
</dbReference>
<comment type="function">
    <text evidence="9">Catalyzes the ATP-dependent phosphorylation of N-acetyl-L-glutamate.</text>
</comment>
<keyword evidence="3 9" id="KW-0028">Amino-acid biosynthesis</keyword>
<evidence type="ECO:0000256" key="9">
    <source>
        <dbReference type="HAMAP-Rule" id="MF_00082"/>
    </source>
</evidence>
<evidence type="ECO:0000256" key="2">
    <source>
        <dbReference type="ARBA" id="ARBA00022571"/>
    </source>
</evidence>
<keyword evidence="5 9" id="KW-0547">Nucleotide-binding</keyword>
<comment type="caution">
    <text evidence="11">The sequence shown here is derived from an EMBL/GenBank/DDBJ whole genome shotgun (WGS) entry which is preliminary data.</text>
</comment>
<dbReference type="InterPro" id="IPR036393">
    <property type="entry name" value="AceGlu_kinase-like_sf"/>
</dbReference>
<dbReference type="HAMAP" id="MF_00082">
    <property type="entry name" value="ArgB"/>
    <property type="match status" value="1"/>
</dbReference>
<evidence type="ECO:0000256" key="6">
    <source>
        <dbReference type="ARBA" id="ARBA00022777"/>
    </source>
</evidence>